<sequence length="227" mass="24145">MKTLFKRALGAALLAGAVAAPHTAAAQVNGIATVDLAGAVTSSQALQNGYQQIATQYETQRTTIQQRQQQRQQLILTFDTNGNGQLDEAEAPATQDPNNATVQQIQAIDQEVATLQRPINLARVFVVQQVAQQYAASVQQVMSERNIQLVLEPAAVAFGDADVTSAVVEALNARVPAVNIIPPADYQPSDAAVQLFQQVQQLLTLAILQQQQAAAQQTPAPAAESGR</sequence>
<feature type="signal peptide" evidence="1">
    <location>
        <begin position="1"/>
        <end position="26"/>
    </location>
</feature>
<protein>
    <submittedName>
        <fullName evidence="2">OmpH family outer membrane protein</fullName>
    </submittedName>
</protein>
<proteinExistence type="predicted"/>
<dbReference type="Proteomes" id="UP000602442">
    <property type="component" value="Unassembled WGS sequence"/>
</dbReference>
<dbReference type="EMBL" id="JAEANY010000003">
    <property type="protein sequence ID" value="MBH5322903.1"/>
    <property type="molecule type" value="Genomic_DNA"/>
</dbReference>
<feature type="chain" id="PRO_5045401426" evidence="1">
    <location>
        <begin position="27"/>
        <end position="227"/>
    </location>
</feature>
<evidence type="ECO:0000313" key="3">
    <source>
        <dbReference type="Proteomes" id="UP000602442"/>
    </source>
</evidence>
<keyword evidence="3" id="KW-1185">Reference proteome</keyword>
<reference evidence="2 3" key="1">
    <citation type="submission" date="2020-11" db="EMBL/GenBank/DDBJ databases">
        <title>Erythrobacter sediminis sp. nov., a marine bacterium from a tidal flat of Garorim Bay.</title>
        <authorList>
            <person name="Kim D."/>
            <person name="Yoo Y."/>
            <person name="Kim J.-J."/>
        </authorList>
    </citation>
    <scope>NUCLEOTIDE SEQUENCE [LARGE SCALE GENOMIC DNA]</scope>
    <source>
        <strain evidence="2 3">JGD-13</strain>
    </source>
</reference>
<gene>
    <name evidence="2" type="ORF">I5L03_09930</name>
</gene>
<dbReference type="InterPro" id="IPR005632">
    <property type="entry name" value="Chaperone_Skp"/>
</dbReference>
<dbReference type="Gene3D" id="3.30.910.20">
    <property type="entry name" value="Skp domain"/>
    <property type="match status" value="1"/>
</dbReference>
<evidence type="ECO:0000313" key="2">
    <source>
        <dbReference type="EMBL" id="MBH5322903.1"/>
    </source>
</evidence>
<comment type="caution">
    <text evidence="2">The sequence shown here is derived from an EMBL/GenBank/DDBJ whole genome shotgun (WGS) entry which is preliminary data.</text>
</comment>
<dbReference type="InterPro" id="IPR024930">
    <property type="entry name" value="Skp_dom_sf"/>
</dbReference>
<keyword evidence="1" id="KW-0732">Signal</keyword>
<name>A0ABS0N541_9SPHN</name>
<dbReference type="Pfam" id="PF03938">
    <property type="entry name" value="OmpH"/>
    <property type="match status" value="1"/>
</dbReference>
<dbReference type="RefSeq" id="WP_197921633.1">
    <property type="nucleotide sequence ID" value="NZ_CAWPTA010000008.1"/>
</dbReference>
<organism evidence="2 3">
    <name type="scientific">Aurantiacibacter sediminis</name>
    <dbReference type="NCBI Taxonomy" id="2793064"/>
    <lineage>
        <taxon>Bacteria</taxon>
        <taxon>Pseudomonadati</taxon>
        <taxon>Pseudomonadota</taxon>
        <taxon>Alphaproteobacteria</taxon>
        <taxon>Sphingomonadales</taxon>
        <taxon>Erythrobacteraceae</taxon>
        <taxon>Aurantiacibacter</taxon>
    </lineage>
</organism>
<dbReference type="SMART" id="SM00935">
    <property type="entry name" value="OmpH"/>
    <property type="match status" value="1"/>
</dbReference>
<accession>A0ABS0N541</accession>
<dbReference type="SUPFAM" id="SSF111384">
    <property type="entry name" value="OmpH-like"/>
    <property type="match status" value="1"/>
</dbReference>
<evidence type="ECO:0000256" key="1">
    <source>
        <dbReference type="SAM" id="SignalP"/>
    </source>
</evidence>